<dbReference type="InterPro" id="IPR011990">
    <property type="entry name" value="TPR-like_helical_dom_sf"/>
</dbReference>
<gene>
    <name evidence="3" type="ORF">E0Z10_g8889</name>
</gene>
<dbReference type="STRING" id="37992.A0A4Z0YML5"/>
<dbReference type="EMBL" id="SKBN01000256">
    <property type="protein sequence ID" value="TGJ79873.1"/>
    <property type="molecule type" value="Genomic_DNA"/>
</dbReference>
<dbReference type="InterPro" id="IPR027417">
    <property type="entry name" value="P-loop_NTPase"/>
</dbReference>
<dbReference type="Gene3D" id="3.40.50.300">
    <property type="entry name" value="P-loop containing nucleotide triphosphate hydrolases"/>
    <property type="match status" value="1"/>
</dbReference>
<dbReference type="SUPFAM" id="SSF48452">
    <property type="entry name" value="TPR-like"/>
    <property type="match status" value="1"/>
</dbReference>
<dbReference type="Proteomes" id="UP000297716">
    <property type="component" value="Unassembled WGS sequence"/>
</dbReference>
<dbReference type="OrthoDB" id="6161812at2759"/>
<keyword evidence="4" id="KW-1185">Reference proteome</keyword>
<dbReference type="AlphaFoldDB" id="A0A4Z0YML5"/>
<accession>A0A4Z0YML5</accession>
<evidence type="ECO:0000313" key="4">
    <source>
        <dbReference type="Proteomes" id="UP000297716"/>
    </source>
</evidence>
<proteinExistence type="predicted"/>
<keyword evidence="1" id="KW-0175">Coiled coil</keyword>
<evidence type="ECO:0000256" key="1">
    <source>
        <dbReference type="SAM" id="Coils"/>
    </source>
</evidence>
<name>A0A4Z0YML5_9PEZI</name>
<dbReference type="PANTHER" id="PTHR35205">
    <property type="entry name" value="NB-ARC AND TPR DOMAIN PROTEIN"/>
    <property type="match status" value="1"/>
</dbReference>
<evidence type="ECO:0000259" key="2">
    <source>
        <dbReference type="Pfam" id="PF25000"/>
    </source>
</evidence>
<feature type="coiled-coil region" evidence="1">
    <location>
        <begin position="16"/>
        <end position="43"/>
    </location>
</feature>
<feature type="domain" description="DUF7779" evidence="2">
    <location>
        <begin position="306"/>
        <end position="396"/>
    </location>
</feature>
<dbReference type="Gene3D" id="1.25.40.10">
    <property type="entry name" value="Tetratricopeptide repeat domain"/>
    <property type="match status" value="1"/>
</dbReference>
<protein>
    <recommendedName>
        <fullName evidence="2">DUF7779 domain-containing protein</fullName>
    </recommendedName>
</protein>
<dbReference type="SUPFAM" id="SSF52540">
    <property type="entry name" value="P-loop containing nucleoside triphosphate hydrolases"/>
    <property type="match status" value="1"/>
</dbReference>
<dbReference type="InterPro" id="IPR056681">
    <property type="entry name" value="DUF7779"/>
</dbReference>
<sequence length="760" mass="85559">MRGQVALLRLQWSSFLVKFRRTAKELKVAIADFEKEAQFAQVQEDSKRHTEILNMLQGATPKTGLLTNIDIARNEKFTGRESTLALLHSFLSPENSEGGAARVSSCLIHAIGVITCLTREMRHTTASIQESFPGVVAKLNIVKDSRSQPSKLIELGLEWFQITEQPWLLIFDNVEDVATIRDFWLASTHGAVIATSQKAAVAHLTKHSILLDSMLPEEGGVLIQNYLNRGGSEKESAEYLAESLGSMPLAIVHFAGYIARSNCPVEQISQSLSQRLRASTIWKIGSNISLETRAYQYTLNTVWDLSFHRLTDDAMTLLEYIAFLDPDHIPVDLFTGESNALYEASDGWKYWDIVRFNEAVGVLSERHLVDRSSQEGSDALRTHRALKMRILQRLDADLTKRANRFSTVIAIIRKAVPKANIVKRSDASQFERYAKYLPQISSARTVFVRSEPAIDGSASFASLLHDFAFYTFTVHTNSVALAMAETGESICEEFEDDSDAKLLLPILLNTISQIIHYRGIHGRERGLVMMRRVVKLREAELRDIPPEDWTELQSVTFARAQADLAWELCELNMLDEAALLIATAARIYRSIGNTIRLAQVSVNQLMFFSTHQDKDKTLEQGRSALSTLHEALGKENPLSVVMSNQVALAYFTVGEVGSALETMEYVSNLREILNGNRQTEDWREEDIIRTKFRLSIVLRAQNRHVEAAEIRQDIDAYLSERRGPGTQKGYTDGDDMQILDYSITLCHGRTAGIWGTEDRW</sequence>
<organism evidence="3 4">
    <name type="scientific">Xylaria hypoxylon</name>
    <dbReference type="NCBI Taxonomy" id="37992"/>
    <lineage>
        <taxon>Eukaryota</taxon>
        <taxon>Fungi</taxon>
        <taxon>Dikarya</taxon>
        <taxon>Ascomycota</taxon>
        <taxon>Pezizomycotina</taxon>
        <taxon>Sordariomycetes</taxon>
        <taxon>Xylariomycetidae</taxon>
        <taxon>Xylariales</taxon>
        <taxon>Xylariaceae</taxon>
        <taxon>Xylaria</taxon>
    </lineage>
</organism>
<evidence type="ECO:0000313" key="3">
    <source>
        <dbReference type="EMBL" id="TGJ79873.1"/>
    </source>
</evidence>
<dbReference type="Pfam" id="PF25000">
    <property type="entry name" value="DUF7779"/>
    <property type="match status" value="1"/>
</dbReference>
<reference evidence="3 4" key="1">
    <citation type="submission" date="2019-03" db="EMBL/GenBank/DDBJ databases">
        <title>Draft genome sequence of Xylaria hypoxylon DSM 108379, a ubiquitous saprotrophic-parasitic fungi on hardwood.</title>
        <authorList>
            <person name="Buettner E."/>
            <person name="Leonhardt S."/>
            <person name="Gebauer A.M."/>
            <person name="Liers C."/>
            <person name="Hofrichter M."/>
            <person name="Kellner H."/>
        </authorList>
    </citation>
    <scope>NUCLEOTIDE SEQUENCE [LARGE SCALE GENOMIC DNA]</scope>
    <source>
        <strain evidence="3 4">DSM 108379</strain>
    </source>
</reference>
<dbReference type="PANTHER" id="PTHR35205:SF1">
    <property type="entry name" value="ZU5 DOMAIN-CONTAINING PROTEIN"/>
    <property type="match status" value="1"/>
</dbReference>
<comment type="caution">
    <text evidence="3">The sequence shown here is derived from an EMBL/GenBank/DDBJ whole genome shotgun (WGS) entry which is preliminary data.</text>
</comment>